<sequence>MALQSEDLLSDVDLLASSQPCSAPNSPRWRTHDQKGTIDINQKPLTHSWPSSPYSTIRSSNEVSARLHMSLRNSIETEGRTWSGISGDNDNLVFGKRNEQSAKRQVAFNTGSPDSSLGSSVNSPLESDHYSPKDKCSPCSVEQKPLALDSSDSDCQPVSVEHAVPCALKLSRNQSDPRVNSAGRHNFTDIFSSSHYLSPRSIGASLSDNFNMSRSDLIHSSHDQAGGSSEMETLAQEMTRNLQTGIEISSINSKKGPRHISDMENIRSHLQNFMKTSLDKSTRDSHGLASASLHTAVTEEKKDDDSFDSDSTGALLNAKPMPDIFPPLTVNGLEDLFPRYSRMRFQCSAVPAEIQIFKDTIEKERTRRKHCERQIQTLQNKILELQQQLAVAISADRKKNIMIEQLDKTLASVVESWKKNESEKSALIKRLKEENDAASKSRVNQQEFIQQCEERLLKEQKQVTQLENDKHLLEGKLAGLSRQLELSNLKIQDLQRERDEAVNVSQQEQKRAQTVLAKLEEQRDTWGKRERELEEHLKQQESDLKQQIEKEKTIAGHEIQRAQSAHQVLLSVKTEVQKLETELEKAQLARDNFQMELNLAEASPA</sequence>
<comment type="caution">
    <text evidence="3">The sequence shown here is derived from an EMBL/GenBank/DDBJ whole genome shotgun (WGS) entry which is preliminary data.</text>
</comment>
<evidence type="ECO:0000313" key="3">
    <source>
        <dbReference type="EMBL" id="KAG2468104.1"/>
    </source>
</evidence>
<feature type="region of interest" description="Disordered" evidence="2">
    <location>
        <begin position="108"/>
        <end position="140"/>
    </location>
</feature>
<proteinExistence type="predicted"/>
<dbReference type="AlphaFoldDB" id="A0A8X8BV63"/>
<feature type="compositionally biased region" description="Basic and acidic residues" evidence="2">
    <location>
        <begin position="126"/>
        <end position="136"/>
    </location>
</feature>
<dbReference type="PANTHER" id="PTHR34439">
    <property type="entry name" value="CENTROBIN"/>
    <property type="match status" value="1"/>
</dbReference>
<dbReference type="EMBL" id="JAATIS010000485">
    <property type="protein sequence ID" value="KAG2468104.1"/>
    <property type="molecule type" value="Genomic_DNA"/>
</dbReference>
<feature type="compositionally biased region" description="Polar residues" evidence="2">
    <location>
        <begin position="108"/>
        <end position="125"/>
    </location>
</feature>
<dbReference type="GO" id="GO:1902410">
    <property type="term" value="P:mitotic cytokinetic process"/>
    <property type="evidence" value="ECO:0007669"/>
    <property type="project" value="TreeGrafter"/>
</dbReference>
<dbReference type="InterPro" id="IPR038923">
    <property type="entry name" value="Centrobin"/>
</dbReference>
<organism evidence="3 4">
    <name type="scientific">Polypterus senegalus</name>
    <name type="common">Senegal bichir</name>
    <dbReference type="NCBI Taxonomy" id="55291"/>
    <lineage>
        <taxon>Eukaryota</taxon>
        <taxon>Metazoa</taxon>
        <taxon>Chordata</taxon>
        <taxon>Craniata</taxon>
        <taxon>Vertebrata</taxon>
        <taxon>Euteleostomi</taxon>
        <taxon>Actinopterygii</taxon>
        <taxon>Polypteriformes</taxon>
        <taxon>Polypteridae</taxon>
        <taxon>Polypterus</taxon>
    </lineage>
</organism>
<feature type="region of interest" description="Disordered" evidence="2">
    <location>
        <begin position="17"/>
        <end position="36"/>
    </location>
</feature>
<dbReference type="Proteomes" id="UP000886611">
    <property type="component" value="Unassembled WGS sequence"/>
</dbReference>
<accession>A0A8X8BV63</accession>
<feature type="non-terminal residue" evidence="3">
    <location>
        <position position="1"/>
    </location>
</feature>
<evidence type="ECO:0000313" key="4">
    <source>
        <dbReference type="Proteomes" id="UP000886611"/>
    </source>
</evidence>
<evidence type="ECO:0000256" key="1">
    <source>
        <dbReference type="SAM" id="Coils"/>
    </source>
</evidence>
<feature type="coiled-coil region" evidence="1">
    <location>
        <begin position="361"/>
        <end position="603"/>
    </location>
</feature>
<dbReference type="GO" id="GO:0007099">
    <property type="term" value="P:centriole replication"/>
    <property type="evidence" value="ECO:0007669"/>
    <property type="project" value="InterPro"/>
</dbReference>
<feature type="non-terminal residue" evidence="3">
    <location>
        <position position="605"/>
    </location>
</feature>
<protein>
    <submittedName>
        <fullName evidence="3">CNTRB protein</fullName>
    </submittedName>
</protein>
<dbReference type="GO" id="GO:0005814">
    <property type="term" value="C:centriole"/>
    <property type="evidence" value="ECO:0007669"/>
    <property type="project" value="TreeGrafter"/>
</dbReference>
<keyword evidence="1" id="KW-0175">Coiled coil</keyword>
<keyword evidence="4" id="KW-1185">Reference proteome</keyword>
<name>A0A8X8BV63_POLSE</name>
<reference evidence="3 4" key="1">
    <citation type="journal article" date="2021" name="Cell">
        <title>Tracing the genetic footprints of vertebrate landing in non-teleost ray-finned fishes.</title>
        <authorList>
            <person name="Bi X."/>
            <person name="Wang K."/>
            <person name="Yang L."/>
            <person name="Pan H."/>
            <person name="Jiang H."/>
            <person name="Wei Q."/>
            <person name="Fang M."/>
            <person name="Yu H."/>
            <person name="Zhu C."/>
            <person name="Cai Y."/>
            <person name="He Y."/>
            <person name="Gan X."/>
            <person name="Zeng H."/>
            <person name="Yu D."/>
            <person name="Zhu Y."/>
            <person name="Jiang H."/>
            <person name="Qiu Q."/>
            <person name="Yang H."/>
            <person name="Zhang Y.E."/>
            <person name="Wang W."/>
            <person name="Zhu M."/>
            <person name="He S."/>
            <person name="Zhang G."/>
        </authorList>
    </citation>
    <scope>NUCLEOTIDE SEQUENCE [LARGE SCALE GENOMIC DNA]</scope>
    <source>
        <strain evidence="3">Bchr_013</strain>
    </source>
</reference>
<dbReference type="GO" id="GO:0051299">
    <property type="term" value="P:centrosome separation"/>
    <property type="evidence" value="ECO:0007669"/>
    <property type="project" value="TreeGrafter"/>
</dbReference>
<dbReference type="PANTHER" id="PTHR34439:SF1">
    <property type="entry name" value="CENTROBIN"/>
    <property type="match status" value="1"/>
</dbReference>
<gene>
    <name evidence="3" type="primary">Cntrob_1</name>
    <name evidence="3" type="ORF">GTO96_0014505</name>
</gene>
<dbReference type="GO" id="GO:0005813">
    <property type="term" value="C:centrosome"/>
    <property type="evidence" value="ECO:0007669"/>
    <property type="project" value="TreeGrafter"/>
</dbReference>
<dbReference type="GO" id="GO:1902017">
    <property type="term" value="P:regulation of cilium assembly"/>
    <property type="evidence" value="ECO:0007669"/>
    <property type="project" value="InterPro"/>
</dbReference>
<evidence type="ECO:0000256" key="2">
    <source>
        <dbReference type="SAM" id="MobiDB-lite"/>
    </source>
</evidence>